<sequence length="78" mass="9450">MLYDIEYPMILSAIVHDNSKLCFLWWEELGKFWGSIKASRKKVILLWIHRLDDTRRSARFEIHRIAVLWQKISHILIT</sequence>
<dbReference type="Proteomes" id="UP000326757">
    <property type="component" value="Unassembled WGS sequence"/>
</dbReference>
<dbReference type="EMBL" id="VIGI01000009">
    <property type="protein sequence ID" value="KAB8295739.1"/>
    <property type="molecule type" value="Genomic_DNA"/>
</dbReference>
<evidence type="ECO:0000313" key="1">
    <source>
        <dbReference type="EMBL" id="KAB8295739.1"/>
    </source>
</evidence>
<organism evidence="1 2">
    <name type="scientific">Monilinia laxa</name>
    <name type="common">Brown rot fungus</name>
    <name type="synonym">Sclerotinia laxa</name>
    <dbReference type="NCBI Taxonomy" id="61186"/>
    <lineage>
        <taxon>Eukaryota</taxon>
        <taxon>Fungi</taxon>
        <taxon>Dikarya</taxon>
        <taxon>Ascomycota</taxon>
        <taxon>Pezizomycotina</taxon>
        <taxon>Leotiomycetes</taxon>
        <taxon>Helotiales</taxon>
        <taxon>Sclerotiniaceae</taxon>
        <taxon>Monilinia</taxon>
    </lineage>
</organism>
<dbReference type="AlphaFoldDB" id="A0A5N6K151"/>
<gene>
    <name evidence="1" type="ORF">EYC80_008564</name>
</gene>
<keyword evidence="2" id="KW-1185">Reference proteome</keyword>
<comment type="caution">
    <text evidence="1">The sequence shown here is derived from an EMBL/GenBank/DDBJ whole genome shotgun (WGS) entry which is preliminary data.</text>
</comment>
<proteinExistence type="predicted"/>
<evidence type="ECO:0000313" key="2">
    <source>
        <dbReference type="Proteomes" id="UP000326757"/>
    </source>
</evidence>
<accession>A0A5N6K151</accession>
<protein>
    <submittedName>
        <fullName evidence="1">Uncharacterized protein</fullName>
    </submittedName>
</protein>
<name>A0A5N6K151_MONLA</name>
<reference evidence="1 2" key="1">
    <citation type="submission" date="2019-06" db="EMBL/GenBank/DDBJ databases">
        <title>Genome Sequence of the Brown Rot Fungal Pathogen Monilinia laxa.</title>
        <authorList>
            <person name="De Miccolis Angelini R.M."/>
            <person name="Landi L."/>
            <person name="Abate D."/>
            <person name="Pollastro S."/>
            <person name="Romanazzi G."/>
            <person name="Faretra F."/>
        </authorList>
    </citation>
    <scope>NUCLEOTIDE SEQUENCE [LARGE SCALE GENOMIC DNA]</scope>
    <source>
        <strain evidence="1 2">Mlax316</strain>
    </source>
</reference>